<evidence type="ECO:0000313" key="1">
    <source>
        <dbReference type="EMBL" id="QJA58568.1"/>
    </source>
</evidence>
<accession>A0A6M3IN74</accession>
<gene>
    <name evidence="1" type="ORF">MM415B01436_0002</name>
</gene>
<protein>
    <submittedName>
        <fullName evidence="1">Uncharacterized protein</fullName>
    </submittedName>
</protein>
<organism evidence="1">
    <name type="scientific">viral metagenome</name>
    <dbReference type="NCBI Taxonomy" id="1070528"/>
    <lineage>
        <taxon>unclassified sequences</taxon>
        <taxon>metagenomes</taxon>
        <taxon>organismal metagenomes</taxon>
    </lineage>
</organism>
<name>A0A6M3IN74_9ZZZZ</name>
<dbReference type="AlphaFoldDB" id="A0A6M3IN74"/>
<reference evidence="1" key="1">
    <citation type="submission" date="2020-03" db="EMBL/GenBank/DDBJ databases">
        <title>The deep terrestrial virosphere.</title>
        <authorList>
            <person name="Holmfeldt K."/>
            <person name="Nilsson E."/>
            <person name="Simone D."/>
            <person name="Lopez-Fernandez M."/>
            <person name="Wu X."/>
            <person name="de Brujin I."/>
            <person name="Lundin D."/>
            <person name="Andersson A."/>
            <person name="Bertilsson S."/>
            <person name="Dopson M."/>
        </authorList>
    </citation>
    <scope>NUCLEOTIDE SEQUENCE</scope>
    <source>
        <strain evidence="1">MM415B01436</strain>
    </source>
</reference>
<dbReference type="EMBL" id="MT141330">
    <property type="protein sequence ID" value="QJA58568.1"/>
    <property type="molecule type" value="Genomic_DNA"/>
</dbReference>
<proteinExistence type="predicted"/>
<sequence length="77" mass="8821">MKLSERSVYGQGIIASKQGKILKDNPYKNSKDLICGELKCEVWSSGFIHCENQKWGDMKKHGLYENLERGLNVPESY</sequence>